<dbReference type="SMART" id="SM00283">
    <property type="entry name" value="MA"/>
    <property type="match status" value="1"/>
</dbReference>
<dbReference type="SMART" id="SM00304">
    <property type="entry name" value="HAMP"/>
    <property type="match status" value="1"/>
</dbReference>
<keyword evidence="7 9" id="KW-0807">Transducer</keyword>
<keyword evidence="14" id="KW-1185">Reference proteome</keyword>
<dbReference type="RefSeq" id="WP_406596465.1">
    <property type="nucleotide sequence ID" value="NZ_JBJHQF010000003.1"/>
</dbReference>
<dbReference type="SUPFAM" id="SSF58104">
    <property type="entry name" value="Methyl-accepting chemotaxis protein (MCP) signaling domain"/>
    <property type="match status" value="1"/>
</dbReference>
<evidence type="ECO:0000256" key="10">
    <source>
        <dbReference type="SAM" id="Phobius"/>
    </source>
</evidence>
<feature type="transmembrane region" description="Helical" evidence="10">
    <location>
        <begin position="139"/>
        <end position="161"/>
    </location>
</feature>
<evidence type="ECO:0000256" key="6">
    <source>
        <dbReference type="ARBA" id="ARBA00023136"/>
    </source>
</evidence>
<feature type="transmembrane region" description="Helical" evidence="10">
    <location>
        <begin position="12"/>
        <end position="31"/>
    </location>
</feature>
<dbReference type="Pfam" id="PF00672">
    <property type="entry name" value="HAMP"/>
    <property type="match status" value="1"/>
</dbReference>
<proteinExistence type="inferred from homology"/>
<comment type="similarity">
    <text evidence="8">Belongs to the methyl-accepting chemotaxis (MCP) protein family.</text>
</comment>
<keyword evidence="4 10" id="KW-0812">Transmembrane</keyword>
<evidence type="ECO:0000256" key="9">
    <source>
        <dbReference type="PROSITE-ProRule" id="PRU00284"/>
    </source>
</evidence>
<evidence type="ECO:0000256" key="7">
    <source>
        <dbReference type="ARBA" id="ARBA00023224"/>
    </source>
</evidence>
<feature type="domain" description="HAMP" evidence="12">
    <location>
        <begin position="163"/>
        <end position="217"/>
    </location>
</feature>
<dbReference type="EMBL" id="JBJHQF010000003">
    <property type="protein sequence ID" value="MFK9002989.1"/>
    <property type="molecule type" value="Genomic_DNA"/>
</dbReference>
<keyword evidence="6 10" id="KW-0472">Membrane</keyword>
<evidence type="ECO:0000256" key="4">
    <source>
        <dbReference type="ARBA" id="ARBA00022692"/>
    </source>
</evidence>
<evidence type="ECO:0000256" key="1">
    <source>
        <dbReference type="ARBA" id="ARBA00004651"/>
    </source>
</evidence>
<gene>
    <name evidence="13" type="ORF">ACJEBJ_02525</name>
</gene>
<dbReference type="Gene3D" id="1.10.287.950">
    <property type="entry name" value="Methyl-accepting chemotaxis protein"/>
    <property type="match status" value="1"/>
</dbReference>
<protein>
    <submittedName>
        <fullName evidence="13">Methyl-accepting chemotaxis protein</fullName>
    </submittedName>
</protein>
<evidence type="ECO:0000256" key="3">
    <source>
        <dbReference type="ARBA" id="ARBA00022481"/>
    </source>
</evidence>
<organism evidence="13 14">
    <name type="scientific">Pseudomonas pergaminensis</name>
    <dbReference type="NCBI Taxonomy" id="2853159"/>
    <lineage>
        <taxon>Bacteria</taxon>
        <taxon>Pseudomonadati</taxon>
        <taxon>Pseudomonadota</taxon>
        <taxon>Gammaproteobacteria</taxon>
        <taxon>Pseudomonadales</taxon>
        <taxon>Pseudomonadaceae</taxon>
        <taxon>Pseudomonas</taxon>
    </lineage>
</organism>
<evidence type="ECO:0000259" key="11">
    <source>
        <dbReference type="PROSITE" id="PS50111"/>
    </source>
</evidence>
<dbReference type="PROSITE" id="PS50885">
    <property type="entry name" value="HAMP"/>
    <property type="match status" value="1"/>
</dbReference>
<dbReference type="InterPro" id="IPR003660">
    <property type="entry name" value="HAMP_dom"/>
</dbReference>
<keyword evidence="3" id="KW-0488">Methylation</keyword>
<evidence type="ECO:0000313" key="14">
    <source>
        <dbReference type="Proteomes" id="UP001623008"/>
    </source>
</evidence>
<reference evidence="13 14" key="1">
    <citation type="submission" date="2024-11" db="EMBL/GenBank/DDBJ databases">
        <authorList>
            <person name="Lucas J.A."/>
        </authorList>
    </citation>
    <scope>NUCLEOTIDE SEQUENCE [LARGE SCALE GENOMIC DNA]</scope>
    <source>
        <strain evidence="13 14">Z 7.15</strain>
    </source>
</reference>
<feature type="domain" description="Methyl-accepting transducer" evidence="11">
    <location>
        <begin position="222"/>
        <end position="458"/>
    </location>
</feature>
<evidence type="ECO:0000256" key="8">
    <source>
        <dbReference type="ARBA" id="ARBA00029447"/>
    </source>
</evidence>
<sequence length="494" mass="52981">MTRSLIGKALTYLLTAMITAAIAVLSVGYAINERQIQEQFEADVRSTIELAQASLSEPVYAYDFQQVEQIAKAMIGTARVASISVTDQRGKELANVRGGDNSRIVQTPPSKIQREGASVGELTLAFNTSQVQQAKQDRLYSNLCLVAVLLGTGILVVYLLLRRLVLRPVSAVRTSLEAIASGGGDLTRRLPVRSTDEIGQLSQSFNKVLDHLSGLIRDVTDMAQQVATNAISMKEASIDSAETSERQMGEIAMVATALEELSQTAGEVSSHATATAGRIKASEQIAHDGGAAVEDNLQSIQQLTERIATTSDKILTLRQWGDRIGTVTTSIRAIAEQTNLLALNAAIEAARAGDQGRGFAVVADEVRALAQKTRASTEEIEEIISSLQNAAVEAHESMQFSREAVDMAIVTSESVSQALGKIRSDILLIRQMNEQIAIASKEQTSVSVNVSRNVTAIHTLSESVVNHSQDVLGRSGVVLEASGELLQRVSQFNA</sequence>
<evidence type="ECO:0000256" key="5">
    <source>
        <dbReference type="ARBA" id="ARBA00022989"/>
    </source>
</evidence>
<keyword evidence="2" id="KW-1003">Cell membrane</keyword>
<evidence type="ECO:0000313" key="13">
    <source>
        <dbReference type="EMBL" id="MFK9002989.1"/>
    </source>
</evidence>
<accession>A0ABW8QTQ9</accession>
<dbReference type="Proteomes" id="UP001623008">
    <property type="component" value="Unassembled WGS sequence"/>
</dbReference>
<dbReference type="InterPro" id="IPR004089">
    <property type="entry name" value="MCPsignal_dom"/>
</dbReference>
<dbReference type="CDD" id="cd06225">
    <property type="entry name" value="HAMP"/>
    <property type="match status" value="1"/>
</dbReference>
<dbReference type="Pfam" id="PF00015">
    <property type="entry name" value="MCPsignal"/>
    <property type="match status" value="1"/>
</dbReference>
<comment type="caution">
    <text evidence="13">The sequence shown here is derived from an EMBL/GenBank/DDBJ whole genome shotgun (WGS) entry which is preliminary data.</text>
</comment>
<comment type="subcellular location">
    <subcellularLocation>
        <location evidence="1">Cell membrane</location>
        <topology evidence="1">Multi-pass membrane protein</topology>
    </subcellularLocation>
</comment>
<dbReference type="PANTHER" id="PTHR32089">
    <property type="entry name" value="METHYL-ACCEPTING CHEMOTAXIS PROTEIN MCPB"/>
    <property type="match status" value="1"/>
</dbReference>
<dbReference type="PANTHER" id="PTHR32089:SF119">
    <property type="entry name" value="METHYL-ACCEPTING CHEMOTAXIS PROTEIN CTPL"/>
    <property type="match status" value="1"/>
</dbReference>
<evidence type="ECO:0000259" key="12">
    <source>
        <dbReference type="PROSITE" id="PS50885"/>
    </source>
</evidence>
<name>A0ABW8QTQ9_9PSED</name>
<keyword evidence="5 10" id="KW-1133">Transmembrane helix</keyword>
<dbReference type="PROSITE" id="PS50111">
    <property type="entry name" value="CHEMOTAXIS_TRANSDUC_2"/>
    <property type="match status" value="1"/>
</dbReference>
<evidence type="ECO:0000256" key="2">
    <source>
        <dbReference type="ARBA" id="ARBA00022475"/>
    </source>
</evidence>